<dbReference type="FunFam" id="3.30.70.270:FF:000001">
    <property type="entry name" value="Diguanylate cyclase domain protein"/>
    <property type="match status" value="1"/>
</dbReference>
<dbReference type="PROSITE" id="PS50887">
    <property type="entry name" value="GGDEF"/>
    <property type="match status" value="1"/>
</dbReference>
<dbReference type="InterPro" id="IPR000160">
    <property type="entry name" value="GGDEF_dom"/>
</dbReference>
<gene>
    <name evidence="2" type="ORF">HYY65_07150</name>
</gene>
<sequence length="167" mass="18950">KALARTDSLTGVINRRYFFELAQRENSRAHRHKQPFTVMFIDLDNFKDVNDVSGHMTGDALLRLVGETMRKNLRQTDIIARLGGDEFAVLLPETGPEPSVHIVMRKLQENLLQVMEKNGWPVTFSIGAVTFLRPPSSVDEMIRLPDDLMYSVKGKGKNMIKYAVFDG</sequence>
<feature type="non-terminal residue" evidence="2">
    <location>
        <position position="1"/>
    </location>
</feature>
<organism evidence="2 3">
    <name type="scientific">Tectimicrobiota bacterium</name>
    <dbReference type="NCBI Taxonomy" id="2528274"/>
    <lineage>
        <taxon>Bacteria</taxon>
        <taxon>Pseudomonadati</taxon>
        <taxon>Nitrospinota/Tectimicrobiota group</taxon>
        <taxon>Candidatus Tectimicrobiota</taxon>
    </lineage>
</organism>
<dbReference type="AlphaFoldDB" id="A0A932GPK3"/>
<dbReference type="NCBIfam" id="TIGR00254">
    <property type="entry name" value="GGDEF"/>
    <property type="match status" value="1"/>
</dbReference>
<dbReference type="InterPro" id="IPR043128">
    <property type="entry name" value="Rev_trsase/Diguanyl_cyclase"/>
</dbReference>
<dbReference type="Pfam" id="PF00990">
    <property type="entry name" value="GGDEF"/>
    <property type="match status" value="1"/>
</dbReference>
<proteinExistence type="predicted"/>
<dbReference type="Gene3D" id="3.30.70.270">
    <property type="match status" value="1"/>
</dbReference>
<protein>
    <submittedName>
        <fullName evidence="2">GGDEF domain-containing protein</fullName>
    </submittedName>
</protein>
<dbReference type="SUPFAM" id="SSF55073">
    <property type="entry name" value="Nucleotide cyclase"/>
    <property type="match status" value="1"/>
</dbReference>
<accession>A0A932GPK3</accession>
<feature type="domain" description="GGDEF" evidence="1">
    <location>
        <begin position="34"/>
        <end position="165"/>
    </location>
</feature>
<dbReference type="Proteomes" id="UP000741360">
    <property type="component" value="Unassembled WGS sequence"/>
</dbReference>
<dbReference type="PANTHER" id="PTHR46663:SF2">
    <property type="entry name" value="GGDEF DOMAIN-CONTAINING PROTEIN"/>
    <property type="match status" value="1"/>
</dbReference>
<dbReference type="SMART" id="SM00267">
    <property type="entry name" value="GGDEF"/>
    <property type="match status" value="1"/>
</dbReference>
<comment type="caution">
    <text evidence="2">The sequence shown here is derived from an EMBL/GenBank/DDBJ whole genome shotgun (WGS) entry which is preliminary data.</text>
</comment>
<dbReference type="PANTHER" id="PTHR46663">
    <property type="entry name" value="DIGUANYLATE CYCLASE DGCT-RELATED"/>
    <property type="match status" value="1"/>
</dbReference>
<dbReference type="CDD" id="cd01949">
    <property type="entry name" value="GGDEF"/>
    <property type="match status" value="1"/>
</dbReference>
<name>A0A932GPK3_UNCTE</name>
<evidence type="ECO:0000313" key="2">
    <source>
        <dbReference type="EMBL" id="MBI3014821.1"/>
    </source>
</evidence>
<dbReference type="GO" id="GO:0003824">
    <property type="term" value="F:catalytic activity"/>
    <property type="evidence" value="ECO:0007669"/>
    <property type="project" value="UniProtKB-ARBA"/>
</dbReference>
<reference evidence="2" key="1">
    <citation type="submission" date="2020-07" db="EMBL/GenBank/DDBJ databases">
        <title>Huge and variable diversity of episymbiotic CPR bacteria and DPANN archaea in groundwater ecosystems.</title>
        <authorList>
            <person name="He C.Y."/>
            <person name="Keren R."/>
            <person name="Whittaker M."/>
            <person name="Farag I.F."/>
            <person name="Doudna J."/>
            <person name="Cate J.H.D."/>
            <person name="Banfield J.F."/>
        </authorList>
    </citation>
    <scope>NUCLEOTIDE SEQUENCE</scope>
    <source>
        <strain evidence="2">NC_groundwater_717_Ag_S-0.2um_59_8</strain>
    </source>
</reference>
<dbReference type="InterPro" id="IPR029787">
    <property type="entry name" value="Nucleotide_cyclase"/>
</dbReference>
<evidence type="ECO:0000313" key="3">
    <source>
        <dbReference type="Proteomes" id="UP000741360"/>
    </source>
</evidence>
<dbReference type="EMBL" id="JACPSX010000128">
    <property type="protein sequence ID" value="MBI3014821.1"/>
    <property type="molecule type" value="Genomic_DNA"/>
</dbReference>
<evidence type="ECO:0000259" key="1">
    <source>
        <dbReference type="PROSITE" id="PS50887"/>
    </source>
</evidence>
<dbReference type="InterPro" id="IPR052163">
    <property type="entry name" value="DGC-Regulatory_Protein"/>
</dbReference>